<protein>
    <submittedName>
        <fullName evidence="4">Uncharacterized protein (TIGR00369 family)</fullName>
    </submittedName>
</protein>
<dbReference type="InterPro" id="IPR039298">
    <property type="entry name" value="ACOT13"/>
</dbReference>
<dbReference type="SUPFAM" id="SSF54637">
    <property type="entry name" value="Thioesterase/thiol ester dehydrase-isomerase"/>
    <property type="match status" value="1"/>
</dbReference>
<sequence length="138" mass="14813">MLSDSVLASRVQAVLDIPLHRFLGMQLRDVSEPSAGIWFPVAEPTRNQATVLHGGVVYTLMDVASFLALLPSLSDEEHAVTHDLTVSLLRPVAADARVDITGTVLRRGRQVAFMRAEATVDGQVVAAAQVTKSVVRLG</sequence>
<gene>
    <name evidence="4" type="ORF">FHU33_3223</name>
</gene>
<dbReference type="PANTHER" id="PTHR21660">
    <property type="entry name" value="THIOESTERASE SUPERFAMILY MEMBER-RELATED"/>
    <property type="match status" value="1"/>
</dbReference>
<reference evidence="4 5" key="1">
    <citation type="submission" date="2019-06" db="EMBL/GenBank/DDBJ databases">
        <title>Sequencing the genomes of 1000 actinobacteria strains.</title>
        <authorList>
            <person name="Klenk H.-P."/>
        </authorList>
    </citation>
    <scope>NUCLEOTIDE SEQUENCE [LARGE SCALE GENOMIC DNA]</scope>
    <source>
        <strain evidence="4 5">DSM 46837</strain>
    </source>
</reference>
<organism evidence="4 5">
    <name type="scientific">Blastococcus colisei</name>
    <dbReference type="NCBI Taxonomy" id="1564162"/>
    <lineage>
        <taxon>Bacteria</taxon>
        <taxon>Bacillati</taxon>
        <taxon>Actinomycetota</taxon>
        <taxon>Actinomycetes</taxon>
        <taxon>Geodermatophilales</taxon>
        <taxon>Geodermatophilaceae</taxon>
        <taxon>Blastococcus</taxon>
    </lineage>
</organism>
<dbReference type="InterPro" id="IPR029069">
    <property type="entry name" value="HotDog_dom_sf"/>
</dbReference>
<dbReference type="GO" id="GO:0047617">
    <property type="term" value="F:fatty acyl-CoA hydrolase activity"/>
    <property type="evidence" value="ECO:0007669"/>
    <property type="project" value="InterPro"/>
</dbReference>
<comment type="similarity">
    <text evidence="1">Belongs to the thioesterase PaaI family.</text>
</comment>
<keyword evidence="5" id="KW-1185">Reference proteome</keyword>
<accession>A0A543PI78</accession>
<evidence type="ECO:0000259" key="3">
    <source>
        <dbReference type="Pfam" id="PF03061"/>
    </source>
</evidence>
<dbReference type="OrthoDB" id="6079372at2"/>
<dbReference type="Pfam" id="PF03061">
    <property type="entry name" value="4HBT"/>
    <property type="match status" value="1"/>
</dbReference>
<evidence type="ECO:0000256" key="1">
    <source>
        <dbReference type="ARBA" id="ARBA00008324"/>
    </source>
</evidence>
<keyword evidence="2" id="KW-0378">Hydrolase</keyword>
<name>A0A543PI78_9ACTN</name>
<dbReference type="InterPro" id="IPR003736">
    <property type="entry name" value="PAAI_dom"/>
</dbReference>
<dbReference type="PANTHER" id="PTHR21660:SF1">
    <property type="entry name" value="ACYL-COENZYME A THIOESTERASE 13"/>
    <property type="match status" value="1"/>
</dbReference>
<dbReference type="AlphaFoldDB" id="A0A543PI78"/>
<evidence type="ECO:0000313" key="5">
    <source>
        <dbReference type="Proteomes" id="UP000319865"/>
    </source>
</evidence>
<dbReference type="Proteomes" id="UP000319865">
    <property type="component" value="Unassembled WGS sequence"/>
</dbReference>
<dbReference type="InterPro" id="IPR006683">
    <property type="entry name" value="Thioestr_dom"/>
</dbReference>
<dbReference type="RefSeq" id="WP_142026210.1">
    <property type="nucleotide sequence ID" value="NZ_VFQE01000001.1"/>
</dbReference>
<dbReference type="NCBIfam" id="TIGR00369">
    <property type="entry name" value="unchar_dom_1"/>
    <property type="match status" value="1"/>
</dbReference>
<comment type="caution">
    <text evidence="4">The sequence shown here is derived from an EMBL/GenBank/DDBJ whole genome shotgun (WGS) entry which is preliminary data.</text>
</comment>
<dbReference type="Gene3D" id="3.10.129.10">
    <property type="entry name" value="Hotdog Thioesterase"/>
    <property type="match status" value="1"/>
</dbReference>
<evidence type="ECO:0000313" key="4">
    <source>
        <dbReference type="EMBL" id="TQN43759.1"/>
    </source>
</evidence>
<evidence type="ECO:0000256" key="2">
    <source>
        <dbReference type="ARBA" id="ARBA00022801"/>
    </source>
</evidence>
<dbReference type="EMBL" id="VFQE01000001">
    <property type="protein sequence ID" value="TQN43759.1"/>
    <property type="molecule type" value="Genomic_DNA"/>
</dbReference>
<dbReference type="CDD" id="cd03443">
    <property type="entry name" value="PaaI_thioesterase"/>
    <property type="match status" value="1"/>
</dbReference>
<feature type="domain" description="Thioesterase" evidence="3">
    <location>
        <begin position="51"/>
        <end position="125"/>
    </location>
</feature>
<proteinExistence type="inferred from homology"/>